<organism evidence="1 2">
    <name type="scientific">Parendozoicomonas haliclonae</name>
    <dbReference type="NCBI Taxonomy" id="1960125"/>
    <lineage>
        <taxon>Bacteria</taxon>
        <taxon>Pseudomonadati</taxon>
        <taxon>Pseudomonadota</taxon>
        <taxon>Gammaproteobacteria</taxon>
        <taxon>Oceanospirillales</taxon>
        <taxon>Endozoicomonadaceae</taxon>
        <taxon>Parendozoicomonas</taxon>
    </lineage>
</organism>
<accession>A0A1X7AKS0</accession>
<dbReference type="AlphaFoldDB" id="A0A1X7AKS0"/>
<evidence type="ECO:0000313" key="2">
    <source>
        <dbReference type="Proteomes" id="UP000196573"/>
    </source>
</evidence>
<protein>
    <submittedName>
        <fullName evidence="1">Uncharacterized protein</fullName>
    </submittedName>
</protein>
<gene>
    <name evidence="1" type="ORF">EHSB41UT_02390</name>
</gene>
<keyword evidence="2" id="KW-1185">Reference proteome</keyword>
<proteinExistence type="predicted"/>
<name>A0A1X7AKS0_9GAMM</name>
<evidence type="ECO:0000313" key="1">
    <source>
        <dbReference type="EMBL" id="SMA47374.1"/>
    </source>
</evidence>
<dbReference type="EMBL" id="FWPT01000005">
    <property type="protein sequence ID" value="SMA47374.1"/>
    <property type="molecule type" value="Genomic_DNA"/>
</dbReference>
<reference evidence="1 2" key="1">
    <citation type="submission" date="2017-03" db="EMBL/GenBank/DDBJ databases">
        <authorList>
            <person name="Afonso C.L."/>
            <person name="Miller P.J."/>
            <person name="Scott M.A."/>
            <person name="Spackman E."/>
            <person name="Goraichik I."/>
            <person name="Dimitrov K.M."/>
            <person name="Suarez D.L."/>
            <person name="Swayne D.E."/>
        </authorList>
    </citation>
    <scope>NUCLEOTIDE SEQUENCE [LARGE SCALE GENOMIC DNA]</scope>
    <source>
        <strain evidence="1">SB41UT1</strain>
    </source>
</reference>
<sequence>MHARKYRNSQNIFVNPKNVLKFNVIQEDMQQRVGDMMKISRSHVMAAALDEYLKARPELFEKWRNAEGARPSHGTWGD</sequence>
<dbReference type="RefSeq" id="WP_087110146.1">
    <property type="nucleotide sequence ID" value="NZ_CBCSCN010000003.1"/>
</dbReference>
<dbReference type="Proteomes" id="UP000196573">
    <property type="component" value="Unassembled WGS sequence"/>
</dbReference>